<protein>
    <recommendedName>
        <fullName evidence="2 10">FAD:protein FMN transferase</fullName>
        <ecNumber evidence="1 10">2.7.1.180</ecNumber>
    </recommendedName>
    <alternativeName>
        <fullName evidence="8 10">Flavin transferase</fullName>
    </alternativeName>
</protein>
<dbReference type="InterPro" id="IPR024932">
    <property type="entry name" value="ApbE"/>
</dbReference>
<evidence type="ECO:0000313" key="13">
    <source>
        <dbReference type="Proteomes" id="UP000249377"/>
    </source>
</evidence>
<dbReference type="Gene3D" id="3.10.520.10">
    <property type="entry name" value="ApbE-like domains"/>
    <property type="match status" value="1"/>
</dbReference>
<comment type="cofactor">
    <cofactor evidence="11">
        <name>Mg(2+)</name>
        <dbReference type="ChEBI" id="CHEBI:18420"/>
    </cofactor>
    <cofactor evidence="11">
        <name>Mn(2+)</name>
        <dbReference type="ChEBI" id="CHEBI:29035"/>
    </cofactor>
    <text evidence="11">Magnesium. Can also use manganese.</text>
</comment>
<comment type="caution">
    <text evidence="12">The sequence shown here is derived from an EMBL/GenBank/DDBJ whole genome shotgun (WGS) entry which is preliminary data.</text>
</comment>
<evidence type="ECO:0000256" key="10">
    <source>
        <dbReference type="PIRNR" id="PIRNR006268"/>
    </source>
</evidence>
<proteinExistence type="inferred from homology"/>
<dbReference type="PANTHER" id="PTHR30040">
    <property type="entry name" value="THIAMINE BIOSYNTHESIS LIPOPROTEIN APBE"/>
    <property type="match status" value="1"/>
</dbReference>
<keyword evidence="3 10" id="KW-0285">Flavoprotein</keyword>
<dbReference type="Pfam" id="PF02424">
    <property type="entry name" value="ApbE"/>
    <property type="match status" value="1"/>
</dbReference>
<dbReference type="EC" id="2.7.1.180" evidence="1 10"/>
<evidence type="ECO:0000256" key="6">
    <source>
        <dbReference type="ARBA" id="ARBA00022827"/>
    </source>
</evidence>
<evidence type="ECO:0000256" key="8">
    <source>
        <dbReference type="ARBA" id="ARBA00031306"/>
    </source>
</evidence>
<keyword evidence="5 10" id="KW-0479">Metal-binding</keyword>
<evidence type="ECO:0000256" key="11">
    <source>
        <dbReference type="PIRSR" id="PIRSR006268-2"/>
    </source>
</evidence>
<keyword evidence="6 10" id="KW-0274">FAD</keyword>
<evidence type="ECO:0000256" key="3">
    <source>
        <dbReference type="ARBA" id="ARBA00022630"/>
    </source>
</evidence>
<comment type="catalytic activity">
    <reaction evidence="9 10">
        <text>L-threonyl-[protein] + FAD = FMN-L-threonyl-[protein] + AMP + H(+)</text>
        <dbReference type="Rhea" id="RHEA:36847"/>
        <dbReference type="Rhea" id="RHEA-COMP:11060"/>
        <dbReference type="Rhea" id="RHEA-COMP:11061"/>
        <dbReference type="ChEBI" id="CHEBI:15378"/>
        <dbReference type="ChEBI" id="CHEBI:30013"/>
        <dbReference type="ChEBI" id="CHEBI:57692"/>
        <dbReference type="ChEBI" id="CHEBI:74257"/>
        <dbReference type="ChEBI" id="CHEBI:456215"/>
        <dbReference type="EC" id="2.7.1.180"/>
    </reaction>
</comment>
<feature type="binding site" evidence="11">
    <location>
        <position position="133"/>
    </location>
    <ligand>
        <name>Mg(2+)</name>
        <dbReference type="ChEBI" id="CHEBI:18420"/>
    </ligand>
</feature>
<feature type="binding site" evidence="11">
    <location>
        <position position="250"/>
    </location>
    <ligand>
        <name>Mg(2+)</name>
        <dbReference type="ChEBI" id="CHEBI:18420"/>
    </ligand>
</feature>
<evidence type="ECO:0000256" key="5">
    <source>
        <dbReference type="ARBA" id="ARBA00022723"/>
    </source>
</evidence>
<feature type="binding site" evidence="11">
    <location>
        <position position="246"/>
    </location>
    <ligand>
        <name>Mg(2+)</name>
        <dbReference type="ChEBI" id="CHEBI:18420"/>
    </ligand>
</feature>
<evidence type="ECO:0000256" key="4">
    <source>
        <dbReference type="ARBA" id="ARBA00022679"/>
    </source>
</evidence>
<dbReference type="PANTHER" id="PTHR30040:SF2">
    <property type="entry name" value="FAD:PROTEIN FMN TRANSFERASE"/>
    <property type="match status" value="1"/>
</dbReference>
<reference evidence="12 13" key="1">
    <citation type="submission" date="2018-06" db="EMBL/GenBank/DDBJ databases">
        <title>Noncontiguous genome sequence of Ruminococcaceae bacterium ASD2818.</title>
        <authorList>
            <person name="Chaplin A.V."/>
            <person name="Sokolova S.R."/>
            <person name="Kochetkova T.O."/>
            <person name="Goltsov A.Y."/>
            <person name="Trofimov D.Y."/>
            <person name="Efimov B.A."/>
        </authorList>
    </citation>
    <scope>NUCLEOTIDE SEQUENCE [LARGE SCALE GENOMIC DNA]</scope>
    <source>
        <strain evidence="12 13">ASD2818</strain>
    </source>
</reference>
<evidence type="ECO:0000256" key="1">
    <source>
        <dbReference type="ARBA" id="ARBA00011955"/>
    </source>
</evidence>
<dbReference type="InterPro" id="IPR003374">
    <property type="entry name" value="ApbE-like_sf"/>
</dbReference>
<evidence type="ECO:0000313" key="12">
    <source>
        <dbReference type="EMBL" id="RAQ30800.1"/>
    </source>
</evidence>
<evidence type="ECO:0000256" key="9">
    <source>
        <dbReference type="ARBA" id="ARBA00048540"/>
    </source>
</evidence>
<name>A0A328UKT5_9FIRM</name>
<dbReference type="Proteomes" id="UP000249377">
    <property type="component" value="Unassembled WGS sequence"/>
</dbReference>
<keyword evidence="4 10" id="KW-0808">Transferase</keyword>
<gene>
    <name evidence="12" type="ORF">DPQ25_01120</name>
</gene>
<accession>A0A328UKT5</accession>
<keyword evidence="7 10" id="KW-0460">Magnesium</keyword>
<dbReference type="SUPFAM" id="SSF143631">
    <property type="entry name" value="ApbE-like"/>
    <property type="match status" value="1"/>
</dbReference>
<sequence>MNTYMTFTAYGENAEPALADAKERVQELESLWSVTDEASEIYRANHSDGQSVEVSTETADLISFALDMAQKTNGALDPTIYSVLTAWGFTTDAKQVPSQTEIDRLLPLVDYTQISLAGSTLTVPVGMELDLGAVGKGYTADLVTELLKSQGVESALFSLGGNIQAIGSRPDGSNWRIGIRNPQGDGNLGVLEISDAAVVTSGGYENYFEDADGNVYWHILDPATGYPAHSGLQAVTIISPEGKLSDALSTALFVMGAEKAEAYWRENGGFEMLLITEQNEILVTEGIAQQFSLNDGRTETVREITR</sequence>
<organism evidence="12 13">
    <name type="scientific">Hydrogeniiclostridium mannosilyticum</name>
    <dbReference type="NCBI Taxonomy" id="2764322"/>
    <lineage>
        <taxon>Bacteria</taxon>
        <taxon>Bacillati</taxon>
        <taxon>Bacillota</taxon>
        <taxon>Clostridia</taxon>
        <taxon>Eubacteriales</taxon>
        <taxon>Acutalibacteraceae</taxon>
        <taxon>Hydrogeniiclostridium</taxon>
    </lineage>
</organism>
<dbReference type="EMBL" id="QLYR01000001">
    <property type="protein sequence ID" value="RAQ30800.1"/>
    <property type="molecule type" value="Genomic_DNA"/>
</dbReference>
<dbReference type="GO" id="GO:0046872">
    <property type="term" value="F:metal ion binding"/>
    <property type="evidence" value="ECO:0007669"/>
    <property type="project" value="UniProtKB-UniRule"/>
</dbReference>
<dbReference type="PIRSF" id="PIRSF006268">
    <property type="entry name" value="ApbE"/>
    <property type="match status" value="1"/>
</dbReference>
<evidence type="ECO:0000256" key="7">
    <source>
        <dbReference type="ARBA" id="ARBA00022842"/>
    </source>
</evidence>
<dbReference type="GO" id="GO:0016740">
    <property type="term" value="F:transferase activity"/>
    <property type="evidence" value="ECO:0007669"/>
    <property type="project" value="UniProtKB-UniRule"/>
</dbReference>
<dbReference type="AlphaFoldDB" id="A0A328UKT5"/>
<keyword evidence="13" id="KW-1185">Reference proteome</keyword>
<evidence type="ECO:0000256" key="2">
    <source>
        <dbReference type="ARBA" id="ARBA00016337"/>
    </source>
</evidence>
<comment type="similarity">
    <text evidence="10">Belongs to the ApbE family.</text>
</comment>